<organism evidence="3">
    <name type="scientific">Wollemia nobilis</name>
    <dbReference type="NCBI Taxonomy" id="56998"/>
    <lineage>
        <taxon>Eukaryota</taxon>
        <taxon>Viridiplantae</taxon>
        <taxon>Streptophyta</taxon>
        <taxon>Embryophyta</taxon>
        <taxon>Tracheophyta</taxon>
        <taxon>Spermatophyta</taxon>
        <taxon>Pinopsida</taxon>
        <taxon>Pinidae</taxon>
        <taxon>Conifers II</taxon>
        <taxon>Araucariales</taxon>
        <taxon>Araucariaceae</taxon>
        <taxon>Wollemia</taxon>
    </lineage>
</organism>
<sequence length="226" mass="25140">MAVRGVISCRDNINGRGRGSYSLLIKHGGSMTARPASDLRLNSMSTTLRANCSRRLHPQVIPKQEFEPRFSYQYGTLIYYGFLFCHSKVCAASITCTPHSRGKGGSEKPNVKKIHSNQELIDYLTDPGQRLLVVEFYSNGCGACRALHPKVFQLAAMNSDVKFVRINVEDNAELCSKLNVCVVPFFQIYGGPQGRVHAFSCTIATIKKLKDALAKYRTDDCTHDLD</sequence>
<name>A0A0C9QQV2_9CONI</name>
<accession>A0A0C9QQV2</accession>
<dbReference type="PANTHER" id="PTHR43601">
    <property type="entry name" value="THIOREDOXIN, MITOCHONDRIAL"/>
    <property type="match status" value="1"/>
</dbReference>
<comment type="similarity">
    <text evidence="1">Belongs to the thioredoxin family.</text>
</comment>
<dbReference type="PANTHER" id="PTHR43601:SF31">
    <property type="entry name" value="THIOREDOXIN-LIKE 1-3, CHLOROPLASTIC"/>
    <property type="match status" value="1"/>
</dbReference>
<reference evidence="3" key="1">
    <citation type="submission" date="2015-02" db="EMBL/GenBank/DDBJ databases">
        <title>A transcriptome of Wollemia nobilis - a relic of Gondwana.</title>
        <authorList>
            <person name="Chia J.Y."/>
            <person name="Leong Y.S."/>
            <person name="Abdul Karim S."/>
            <person name="Wan Azmi N."/>
            <person name="Hercus R."/>
            <person name="Croft L."/>
        </authorList>
    </citation>
    <scope>NUCLEOTIDE SEQUENCE</scope>
    <source>
        <strain evidence="3">MaeBrown</strain>
        <tissue evidence="3">Leaf</tissue>
    </source>
</reference>
<dbReference type="PROSITE" id="PS51352">
    <property type="entry name" value="THIOREDOXIN_2"/>
    <property type="match status" value="1"/>
</dbReference>
<protein>
    <submittedName>
        <fullName evidence="3">TSA: Wollemia nobilis Ref_Wollemi_Transcript_13655_1302 transcribed RNA sequence</fullName>
    </submittedName>
</protein>
<proteinExistence type="inferred from homology"/>
<dbReference type="Gene3D" id="3.40.30.10">
    <property type="entry name" value="Glutaredoxin"/>
    <property type="match status" value="1"/>
</dbReference>
<dbReference type="Pfam" id="PF00085">
    <property type="entry name" value="Thioredoxin"/>
    <property type="match status" value="1"/>
</dbReference>
<feature type="domain" description="Thioredoxin" evidence="2">
    <location>
        <begin position="102"/>
        <end position="218"/>
    </location>
</feature>
<evidence type="ECO:0000259" key="2">
    <source>
        <dbReference type="PROSITE" id="PS51352"/>
    </source>
</evidence>
<dbReference type="InterPro" id="IPR036249">
    <property type="entry name" value="Thioredoxin-like_sf"/>
</dbReference>
<dbReference type="EMBL" id="GCHU01013577">
    <property type="protein sequence ID" value="JAG87060.1"/>
    <property type="molecule type" value="Transcribed_RNA"/>
</dbReference>
<dbReference type="CDD" id="cd02947">
    <property type="entry name" value="TRX_family"/>
    <property type="match status" value="1"/>
</dbReference>
<evidence type="ECO:0000313" key="3">
    <source>
        <dbReference type="EMBL" id="JAG87060.1"/>
    </source>
</evidence>
<evidence type="ECO:0000256" key="1">
    <source>
        <dbReference type="ARBA" id="ARBA00008987"/>
    </source>
</evidence>
<dbReference type="GO" id="GO:0009507">
    <property type="term" value="C:chloroplast"/>
    <property type="evidence" value="ECO:0007669"/>
    <property type="project" value="TreeGrafter"/>
</dbReference>
<dbReference type="SUPFAM" id="SSF52833">
    <property type="entry name" value="Thioredoxin-like"/>
    <property type="match status" value="1"/>
</dbReference>
<dbReference type="PROSITE" id="PS00194">
    <property type="entry name" value="THIOREDOXIN_1"/>
    <property type="match status" value="1"/>
</dbReference>
<dbReference type="InterPro" id="IPR017937">
    <property type="entry name" value="Thioredoxin_CS"/>
</dbReference>
<dbReference type="GO" id="GO:0045454">
    <property type="term" value="P:cell redox homeostasis"/>
    <property type="evidence" value="ECO:0007669"/>
    <property type="project" value="TreeGrafter"/>
</dbReference>
<dbReference type="InterPro" id="IPR013766">
    <property type="entry name" value="Thioredoxin_domain"/>
</dbReference>
<dbReference type="AlphaFoldDB" id="A0A0C9QQV2"/>